<proteinExistence type="inferred from homology"/>
<dbReference type="AlphaFoldDB" id="A0AAU9IZQ1"/>
<gene>
    <name evidence="11" type="ORF">BSTOLATCC_MIC22303</name>
</gene>
<comment type="caution">
    <text evidence="11">The sequence shown here is derived from an EMBL/GenBank/DDBJ whole genome shotgun (WGS) entry which is preliminary data.</text>
</comment>
<evidence type="ECO:0000256" key="7">
    <source>
        <dbReference type="ARBA" id="ARBA00023274"/>
    </source>
</evidence>
<dbReference type="InterPro" id="IPR000597">
    <property type="entry name" value="Ribosomal_uL3"/>
</dbReference>
<organism evidence="11 12">
    <name type="scientific">Blepharisma stoltei</name>
    <dbReference type="NCBI Taxonomy" id="1481888"/>
    <lineage>
        <taxon>Eukaryota</taxon>
        <taxon>Sar</taxon>
        <taxon>Alveolata</taxon>
        <taxon>Ciliophora</taxon>
        <taxon>Postciliodesmatophora</taxon>
        <taxon>Heterotrichea</taxon>
        <taxon>Heterotrichida</taxon>
        <taxon>Blepharismidae</taxon>
        <taxon>Blepharisma</taxon>
    </lineage>
</organism>
<dbReference type="Gene3D" id="2.40.30.10">
    <property type="entry name" value="Translation factors"/>
    <property type="match status" value="1"/>
</dbReference>
<dbReference type="GO" id="GO:0006412">
    <property type="term" value="P:translation"/>
    <property type="evidence" value="ECO:0007669"/>
    <property type="project" value="InterPro"/>
</dbReference>
<dbReference type="PANTHER" id="PTHR11229">
    <property type="entry name" value="50S RIBOSOMAL PROTEIN L3"/>
    <property type="match status" value="1"/>
</dbReference>
<dbReference type="HAMAP" id="MF_01325_B">
    <property type="entry name" value="Ribosomal_uL3_B"/>
    <property type="match status" value="1"/>
</dbReference>
<dbReference type="InterPro" id="IPR019927">
    <property type="entry name" value="Ribosomal_uL3_bac/org-type"/>
</dbReference>
<evidence type="ECO:0000256" key="3">
    <source>
        <dbReference type="ARBA" id="ARBA00006540"/>
    </source>
</evidence>
<protein>
    <recommendedName>
        <fullName evidence="8">Large ribosomal subunit protein uL3m</fullName>
    </recommendedName>
</protein>
<evidence type="ECO:0000256" key="1">
    <source>
        <dbReference type="ARBA" id="ARBA00002570"/>
    </source>
</evidence>
<keyword evidence="12" id="KW-1185">Reference proteome</keyword>
<keyword evidence="5 9" id="KW-0689">Ribosomal protein</keyword>
<evidence type="ECO:0000313" key="11">
    <source>
        <dbReference type="EMBL" id="CAG9318945.1"/>
    </source>
</evidence>
<dbReference type="SUPFAM" id="SSF50447">
    <property type="entry name" value="Translation proteins"/>
    <property type="match status" value="1"/>
</dbReference>
<dbReference type="InterPro" id="IPR009000">
    <property type="entry name" value="Transl_B-barrel_sf"/>
</dbReference>
<dbReference type="Pfam" id="PF00297">
    <property type="entry name" value="Ribosomal_L3"/>
    <property type="match status" value="1"/>
</dbReference>
<dbReference type="FunFam" id="3.30.160.810:FF:000001">
    <property type="entry name" value="50S ribosomal protein L3"/>
    <property type="match status" value="1"/>
</dbReference>
<reference evidence="11" key="1">
    <citation type="submission" date="2021-09" db="EMBL/GenBank/DDBJ databases">
        <authorList>
            <consortium name="AG Swart"/>
            <person name="Singh M."/>
            <person name="Singh A."/>
            <person name="Seah K."/>
            <person name="Emmerich C."/>
        </authorList>
    </citation>
    <scope>NUCLEOTIDE SEQUENCE</scope>
    <source>
        <strain evidence="11">ATCC30299</strain>
    </source>
</reference>
<dbReference type="NCBIfam" id="TIGR03625">
    <property type="entry name" value="L3_bact"/>
    <property type="match status" value="1"/>
</dbReference>
<keyword evidence="6" id="KW-0496">Mitochondrion</keyword>
<dbReference type="PROSITE" id="PS00474">
    <property type="entry name" value="RIBOSOMAL_L3"/>
    <property type="match status" value="1"/>
</dbReference>
<keyword evidence="4" id="KW-0809">Transit peptide</keyword>
<dbReference type="Proteomes" id="UP001162131">
    <property type="component" value="Unassembled WGS sequence"/>
</dbReference>
<dbReference type="InterPro" id="IPR019926">
    <property type="entry name" value="Ribosomal_uL3_CS"/>
</dbReference>
<evidence type="ECO:0000256" key="5">
    <source>
        <dbReference type="ARBA" id="ARBA00022980"/>
    </source>
</evidence>
<feature type="region of interest" description="Disordered" evidence="10">
    <location>
        <begin position="176"/>
        <end position="211"/>
    </location>
</feature>
<evidence type="ECO:0000256" key="9">
    <source>
        <dbReference type="RuleBase" id="RU003905"/>
    </source>
</evidence>
<dbReference type="GO" id="GO:0005762">
    <property type="term" value="C:mitochondrial large ribosomal subunit"/>
    <property type="evidence" value="ECO:0007669"/>
    <property type="project" value="TreeGrafter"/>
</dbReference>
<dbReference type="EMBL" id="CAJZBQ010000021">
    <property type="protein sequence ID" value="CAG9318945.1"/>
    <property type="molecule type" value="Genomic_DNA"/>
</dbReference>
<comment type="function">
    <text evidence="1">One of the primary rRNA binding proteins, it binds directly near the 3'-end of the 23S rRNA, where it nucleates assembly of the 50S subunit.</text>
</comment>
<feature type="compositionally biased region" description="Polar residues" evidence="10">
    <location>
        <begin position="180"/>
        <end position="201"/>
    </location>
</feature>
<evidence type="ECO:0000313" key="12">
    <source>
        <dbReference type="Proteomes" id="UP001162131"/>
    </source>
</evidence>
<evidence type="ECO:0000256" key="10">
    <source>
        <dbReference type="SAM" id="MobiDB-lite"/>
    </source>
</evidence>
<keyword evidence="7 9" id="KW-0687">Ribonucleoprotein</keyword>
<comment type="subcellular location">
    <subcellularLocation>
        <location evidence="2">Mitochondrion</location>
    </subcellularLocation>
</comment>
<evidence type="ECO:0000256" key="8">
    <source>
        <dbReference type="ARBA" id="ARBA00035209"/>
    </source>
</evidence>
<name>A0AAU9IZQ1_9CILI</name>
<dbReference type="PANTHER" id="PTHR11229:SF8">
    <property type="entry name" value="LARGE RIBOSOMAL SUBUNIT PROTEIN UL3M"/>
    <property type="match status" value="1"/>
</dbReference>
<evidence type="ECO:0000256" key="6">
    <source>
        <dbReference type="ARBA" id="ARBA00023128"/>
    </source>
</evidence>
<sequence>MIIRISRCFGYYFKHESKSLYDLKPDFPPIVTNDQFKIAQFGGSSLSKRTGLLAIKQGMTYEWDKWGIRHALTVLLVDHCQVVQIKTKGNDGYNALQLGVGERSLQKVTKPLIGHYIKADVGPKKKLVESKVTDDCILPVGYEIMAKHFLPGQLVDIQGVTKGKGFQGGIKRWHFHRQPTSHGNTKSTRKIGSTGNRQWPSRTFPGKKMPGHLGNKNTTIWNLTIYKIDSARNLIYIKGSVPGNIGGVVRITDAFKDKKKQYRKLPFPTFVPDPNAKYPEVELMEPPKDDPMETFYLHDNAFPTINEEVEEAVAGADADEKE</sequence>
<evidence type="ECO:0000256" key="4">
    <source>
        <dbReference type="ARBA" id="ARBA00022946"/>
    </source>
</evidence>
<dbReference type="Gene3D" id="3.30.160.810">
    <property type="match status" value="1"/>
</dbReference>
<accession>A0AAU9IZQ1</accession>
<dbReference type="GO" id="GO:0003735">
    <property type="term" value="F:structural constituent of ribosome"/>
    <property type="evidence" value="ECO:0007669"/>
    <property type="project" value="InterPro"/>
</dbReference>
<comment type="similarity">
    <text evidence="3 9">Belongs to the universal ribosomal protein uL3 family.</text>
</comment>
<evidence type="ECO:0000256" key="2">
    <source>
        <dbReference type="ARBA" id="ARBA00004173"/>
    </source>
</evidence>
<dbReference type="FunFam" id="2.40.30.10:FF:000004">
    <property type="entry name" value="50S ribosomal protein L3"/>
    <property type="match status" value="1"/>
</dbReference>